<dbReference type="PANTHER" id="PTHR33178">
    <property type="match status" value="1"/>
</dbReference>
<sequence>MVVDWVADGLNNLVSLPGSTVRVSFLKLKEDAVGEEVLGVVRGILENFKLISEFSFGENFSPRRARGFSIASLAVFAGLTELEVVDSNQELVNYHKDKVRDQINNMIVVDYVVPLPPLVQSASL</sequence>
<keyword evidence="4" id="KW-1185">Reference proteome</keyword>
<comment type="subunit">
    <text evidence="1">Homodimer.</text>
</comment>
<protein>
    <recommendedName>
        <fullName evidence="2">Stress-response A/B barrel domain-containing protein</fullName>
    </recommendedName>
</protein>
<dbReference type="InterPro" id="IPR013097">
    <property type="entry name" value="Dabb"/>
</dbReference>
<dbReference type="InterPro" id="IPR044662">
    <property type="entry name" value="HS1/DABB1-like"/>
</dbReference>
<accession>A0AAQ3NQG0</accession>
<organism evidence="3 4">
    <name type="scientific">Vigna mungo</name>
    <name type="common">Black gram</name>
    <name type="synonym">Phaseolus mungo</name>
    <dbReference type="NCBI Taxonomy" id="3915"/>
    <lineage>
        <taxon>Eukaryota</taxon>
        <taxon>Viridiplantae</taxon>
        <taxon>Streptophyta</taxon>
        <taxon>Embryophyta</taxon>
        <taxon>Tracheophyta</taxon>
        <taxon>Spermatophyta</taxon>
        <taxon>Magnoliopsida</taxon>
        <taxon>eudicotyledons</taxon>
        <taxon>Gunneridae</taxon>
        <taxon>Pentapetalae</taxon>
        <taxon>rosids</taxon>
        <taxon>fabids</taxon>
        <taxon>Fabales</taxon>
        <taxon>Fabaceae</taxon>
        <taxon>Papilionoideae</taxon>
        <taxon>50 kb inversion clade</taxon>
        <taxon>NPAAA clade</taxon>
        <taxon>indigoferoid/millettioid clade</taxon>
        <taxon>Phaseoleae</taxon>
        <taxon>Vigna</taxon>
    </lineage>
</organism>
<dbReference type="PROSITE" id="PS51502">
    <property type="entry name" value="S_R_A_B_BARREL"/>
    <property type="match status" value="1"/>
</dbReference>
<reference evidence="3 4" key="1">
    <citation type="journal article" date="2023" name="Life. Sci Alliance">
        <title>Evolutionary insights into 3D genome organization and epigenetic landscape of Vigna mungo.</title>
        <authorList>
            <person name="Junaid A."/>
            <person name="Singh B."/>
            <person name="Bhatia S."/>
        </authorList>
    </citation>
    <scope>NUCLEOTIDE SEQUENCE [LARGE SCALE GENOMIC DNA]</scope>
    <source>
        <strain evidence="3">Urdbean</strain>
    </source>
</reference>
<dbReference type="Gene3D" id="3.30.70.100">
    <property type="match status" value="1"/>
</dbReference>
<dbReference type="Pfam" id="PF07876">
    <property type="entry name" value="Dabb"/>
    <property type="match status" value="1"/>
</dbReference>
<dbReference type="InterPro" id="IPR011008">
    <property type="entry name" value="Dimeric_a/b-barrel"/>
</dbReference>
<dbReference type="SUPFAM" id="SSF54909">
    <property type="entry name" value="Dimeric alpha+beta barrel"/>
    <property type="match status" value="1"/>
</dbReference>
<feature type="domain" description="Stress-response A/B barrel" evidence="2">
    <location>
        <begin position="20"/>
        <end position="111"/>
    </location>
</feature>
<dbReference type="Proteomes" id="UP001374535">
    <property type="component" value="Chromosome 4"/>
</dbReference>
<evidence type="ECO:0000256" key="1">
    <source>
        <dbReference type="ARBA" id="ARBA00011738"/>
    </source>
</evidence>
<dbReference type="PANTHER" id="PTHR33178:SF3">
    <property type="entry name" value="STRESS-RESPONSE A_B BARREL DOMAIN-CONTAINING PROTEIN UP3"/>
    <property type="match status" value="1"/>
</dbReference>
<proteinExistence type="predicted"/>
<evidence type="ECO:0000313" key="4">
    <source>
        <dbReference type="Proteomes" id="UP001374535"/>
    </source>
</evidence>
<dbReference type="EMBL" id="CP144697">
    <property type="protein sequence ID" value="WVZ14520.1"/>
    <property type="molecule type" value="Genomic_DNA"/>
</dbReference>
<evidence type="ECO:0000259" key="2">
    <source>
        <dbReference type="PROSITE" id="PS51502"/>
    </source>
</evidence>
<name>A0AAQ3NQG0_VIGMU</name>
<evidence type="ECO:0000313" key="3">
    <source>
        <dbReference type="EMBL" id="WVZ14520.1"/>
    </source>
</evidence>
<gene>
    <name evidence="3" type="ORF">V8G54_012086</name>
</gene>
<dbReference type="AlphaFoldDB" id="A0AAQ3NQG0"/>